<dbReference type="Gene3D" id="3.30.950.30">
    <property type="entry name" value="Schlafen, AAA domain"/>
    <property type="match status" value="1"/>
</dbReference>
<organism evidence="2">
    <name type="scientific">Caldilineaceae bacterium SB0664_bin_27</name>
    <dbReference type="NCBI Taxonomy" id="2605260"/>
    <lineage>
        <taxon>Bacteria</taxon>
        <taxon>Bacillati</taxon>
        <taxon>Chloroflexota</taxon>
        <taxon>Caldilineae</taxon>
        <taxon>Caldilineales</taxon>
        <taxon>Caldilineaceae</taxon>
    </lineage>
</organism>
<dbReference type="InterPro" id="IPR038461">
    <property type="entry name" value="Schlafen_AlbA_2_dom_sf"/>
</dbReference>
<sequence length="562" mass="64164">MTSDQEHDHHRVNLVDELRQFSTETEWVEFKNDNHHPQAIGEYISALANAACLKYKPKAYLLYGIQDKTYEVVGTSFDPYKTKGKGNHDLLPWITAGLIPNPGFEIFIVEHPSGRVVVFEIEPARGRPVRFYGESFVRVGSSKTNLKRHPDREGAIWSRGSDWSAEICKDATIEDLDPEAVSKAREQFVIKHPSQADEVAEWDDITLLNKARVLKQGKVTRTALLLLGRAESATLLSPAVAKISWILKDSENRELDYEHFGPPFLLAGDRLQNRIRNLNVRAMPSGTLFPVEFTQYDFWVIREALHNCIAHQDYQLRGRVIVVEFPDSVLLTNVGDFLPGDIETVIRQDAPQSFYRNNFLSDAMVELNLIDTQGGGIKRMFETQRRRSFPLPDYDLTKPGSVTVNLNGRILDERYTRLLLERTDLDLEQVILLDRVQKGLSIERSEHRKLKNAGLVEGRYPNLIVTDLVAKATGKIGEHILERGFDNRYYKDLILEVVNEHGPVSRKDIDNVLLEKLPDRLNLQQKRNKVHNLLQDLRLSGKIINRGTRARPAWISLKALAD</sequence>
<dbReference type="PANTHER" id="PTHR30595">
    <property type="entry name" value="GLPR-RELATED TRANSCRIPTIONAL REPRESSOR"/>
    <property type="match status" value="1"/>
</dbReference>
<dbReference type="InterPro" id="IPR007421">
    <property type="entry name" value="Schlafen_AlbA_2_dom"/>
</dbReference>
<name>A0A6B0Z0L3_9CHLR</name>
<dbReference type="EMBL" id="VXRG01000171">
    <property type="protein sequence ID" value="MXY95789.1"/>
    <property type="molecule type" value="Genomic_DNA"/>
</dbReference>
<comment type="caution">
    <text evidence="2">The sequence shown here is derived from an EMBL/GenBank/DDBJ whole genome shotgun (WGS) entry which is preliminary data.</text>
</comment>
<dbReference type="Pfam" id="PF04326">
    <property type="entry name" value="SLFN_AlbA_2"/>
    <property type="match status" value="1"/>
</dbReference>
<reference evidence="2" key="1">
    <citation type="submission" date="2019-09" db="EMBL/GenBank/DDBJ databases">
        <title>Characterisation of the sponge microbiome using genome-centric metagenomics.</title>
        <authorList>
            <person name="Engelberts J.P."/>
            <person name="Robbins S.J."/>
            <person name="De Goeij J.M."/>
            <person name="Aranda M."/>
            <person name="Bell S.C."/>
            <person name="Webster N.S."/>
        </authorList>
    </citation>
    <scope>NUCLEOTIDE SEQUENCE</scope>
    <source>
        <strain evidence="2">SB0664_bin_27</strain>
    </source>
</reference>
<evidence type="ECO:0000313" key="2">
    <source>
        <dbReference type="EMBL" id="MXY95789.1"/>
    </source>
</evidence>
<evidence type="ECO:0000259" key="1">
    <source>
        <dbReference type="Pfam" id="PF04326"/>
    </source>
</evidence>
<dbReference type="PANTHER" id="PTHR30595:SF6">
    <property type="entry name" value="SCHLAFEN ALBA-2 DOMAIN-CONTAINING PROTEIN"/>
    <property type="match status" value="1"/>
</dbReference>
<dbReference type="InterPro" id="IPR038475">
    <property type="entry name" value="RecG_C_sf"/>
</dbReference>
<dbReference type="Pfam" id="PF13749">
    <property type="entry name" value="HATPase_c_4"/>
    <property type="match status" value="1"/>
</dbReference>
<dbReference type="Gene3D" id="3.30.565.60">
    <property type="match status" value="1"/>
</dbReference>
<dbReference type="AlphaFoldDB" id="A0A6B0Z0L3"/>
<gene>
    <name evidence="2" type="ORF">F4Y42_20310</name>
</gene>
<proteinExistence type="predicted"/>
<accession>A0A6B0Z0L3</accession>
<feature type="domain" description="Schlafen AlbA-2" evidence="1">
    <location>
        <begin position="24"/>
        <end position="146"/>
    </location>
</feature>
<protein>
    <submittedName>
        <fullName evidence="2">Transcriptional regulator</fullName>
    </submittedName>
</protein>